<dbReference type="Pfam" id="PF07690">
    <property type="entry name" value="MFS_1"/>
    <property type="match status" value="1"/>
</dbReference>
<comment type="subcellular location">
    <subcellularLocation>
        <location evidence="1">Membrane</location>
        <topology evidence="1">Multi-pass membrane protein</topology>
    </subcellularLocation>
</comment>
<evidence type="ECO:0000313" key="8">
    <source>
        <dbReference type="Proteomes" id="UP001177023"/>
    </source>
</evidence>
<keyword evidence="8" id="KW-1185">Reference proteome</keyword>
<feature type="transmembrane region" description="Helical" evidence="6">
    <location>
        <begin position="295"/>
        <end position="318"/>
    </location>
</feature>
<feature type="transmembrane region" description="Helical" evidence="6">
    <location>
        <begin position="210"/>
        <end position="228"/>
    </location>
</feature>
<dbReference type="Gene3D" id="1.20.1250.20">
    <property type="entry name" value="MFS general substrate transporter like domains"/>
    <property type="match status" value="2"/>
</dbReference>
<reference evidence="7" key="1">
    <citation type="submission" date="2023-06" db="EMBL/GenBank/DDBJ databases">
        <authorList>
            <person name="Delattre M."/>
        </authorList>
    </citation>
    <scope>NUCLEOTIDE SEQUENCE</scope>
    <source>
        <strain evidence="7">AF72</strain>
    </source>
</reference>
<dbReference type="InterPro" id="IPR049680">
    <property type="entry name" value="FLVCR1-2_SLC49-like"/>
</dbReference>
<feature type="region of interest" description="Disordered" evidence="5">
    <location>
        <begin position="476"/>
        <end position="518"/>
    </location>
</feature>
<dbReference type="GO" id="GO:0022857">
    <property type="term" value="F:transmembrane transporter activity"/>
    <property type="evidence" value="ECO:0007669"/>
    <property type="project" value="InterPro"/>
</dbReference>
<dbReference type="PANTHER" id="PTHR10924">
    <property type="entry name" value="MAJOR FACILITATOR SUPERFAMILY PROTEIN-RELATED"/>
    <property type="match status" value="1"/>
</dbReference>
<evidence type="ECO:0008006" key="9">
    <source>
        <dbReference type="Google" id="ProtNLM"/>
    </source>
</evidence>
<feature type="compositionally biased region" description="Polar residues" evidence="5">
    <location>
        <begin position="483"/>
        <end position="500"/>
    </location>
</feature>
<comment type="caution">
    <text evidence="7">The sequence shown here is derived from an EMBL/GenBank/DDBJ whole genome shotgun (WGS) entry which is preliminary data.</text>
</comment>
<dbReference type="AlphaFoldDB" id="A0AA36FQ32"/>
<evidence type="ECO:0000256" key="2">
    <source>
        <dbReference type="ARBA" id="ARBA00022692"/>
    </source>
</evidence>
<dbReference type="InterPro" id="IPR011701">
    <property type="entry name" value="MFS"/>
</dbReference>
<evidence type="ECO:0000256" key="1">
    <source>
        <dbReference type="ARBA" id="ARBA00004141"/>
    </source>
</evidence>
<dbReference type="Proteomes" id="UP001177023">
    <property type="component" value="Unassembled WGS sequence"/>
</dbReference>
<feature type="transmembrane region" description="Helical" evidence="6">
    <location>
        <begin position="170"/>
        <end position="190"/>
    </location>
</feature>
<evidence type="ECO:0000256" key="3">
    <source>
        <dbReference type="ARBA" id="ARBA00022989"/>
    </source>
</evidence>
<evidence type="ECO:0000256" key="6">
    <source>
        <dbReference type="SAM" id="Phobius"/>
    </source>
</evidence>
<evidence type="ECO:0000256" key="5">
    <source>
        <dbReference type="SAM" id="MobiDB-lite"/>
    </source>
</evidence>
<organism evidence="7 8">
    <name type="scientific">Mesorhabditis spiculigera</name>
    <dbReference type="NCBI Taxonomy" id="96644"/>
    <lineage>
        <taxon>Eukaryota</taxon>
        <taxon>Metazoa</taxon>
        <taxon>Ecdysozoa</taxon>
        <taxon>Nematoda</taxon>
        <taxon>Chromadorea</taxon>
        <taxon>Rhabditida</taxon>
        <taxon>Rhabditina</taxon>
        <taxon>Rhabditomorpha</taxon>
        <taxon>Rhabditoidea</taxon>
        <taxon>Rhabditidae</taxon>
        <taxon>Mesorhabditinae</taxon>
        <taxon>Mesorhabditis</taxon>
    </lineage>
</organism>
<keyword evidence="3 6" id="KW-1133">Transmembrane helix</keyword>
<dbReference type="GO" id="GO:0016020">
    <property type="term" value="C:membrane"/>
    <property type="evidence" value="ECO:0007669"/>
    <property type="project" value="UniProtKB-SubCell"/>
</dbReference>
<evidence type="ECO:0000256" key="4">
    <source>
        <dbReference type="ARBA" id="ARBA00023136"/>
    </source>
</evidence>
<dbReference type="SUPFAM" id="SSF103473">
    <property type="entry name" value="MFS general substrate transporter"/>
    <property type="match status" value="1"/>
</dbReference>
<feature type="transmembrane region" description="Helical" evidence="6">
    <location>
        <begin position="81"/>
        <end position="98"/>
    </location>
</feature>
<dbReference type="PANTHER" id="PTHR10924:SF8">
    <property type="entry name" value="MFS DOMAIN-CONTAINING PROTEIN-RELATED"/>
    <property type="match status" value="1"/>
</dbReference>
<protein>
    <recommendedName>
        <fullName evidence="9">Major facilitator superfamily (MFS) profile domain-containing protein</fullName>
    </recommendedName>
</protein>
<feature type="transmembrane region" description="Helical" evidence="6">
    <location>
        <begin position="359"/>
        <end position="383"/>
    </location>
</feature>
<sequence length="518" mass="56780">MLTLWSQEELQVLSRTNSTRKDRFRVYPERWFILLCACLLALSNASQWISYLSITATTDAFFCGRVQSEADSCKIGYYSNQIFQFVGMATGVVGLYVTDKYGIKLSLICGATFNALGAVIRFFASLPQMEMGARVAVLHTGSVFAAASQPFFLVLPPKIAEYWFPENQRALANVLSFIANPLGVAVGSMLPTLLIDESHPTPESYEMLKLNGIFLALGTIVFMLSVCIRRGCPPTPPSPSSAHHNAFSLRQGLANIFKTPSYVILLVPFGLAFAINWSVFIVTDAILDSLDYGHMAGYTTALAAVAGGVSSIVAGMIVDRTKAFKEVIRICYAGIVVTSIALDVLLHHKSGDSPWMKALMILLFISLGAFCIPIFPIGIELGVEMTFPVPEATSSGVLVIFGNALMFAVSFGMDLLAENVKGYFMHYPFTNNYWLALDFWCVLSVIGLLIVVFALNPKYKRLEFEQTAIADSCAESHTDRKGSGSQATEVTNFSQNANDTSTKKERKTSENQATIYRL</sequence>
<feature type="transmembrane region" description="Helical" evidence="6">
    <location>
        <begin position="330"/>
        <end position="347"/>
    </location>
</feature>
<feature type="transmembrane region" description="Helical" evidence="6">
    <location>
        <begin position="105"/>
        <end position="124"/>
    </location>
</feature>
<feature type="transmembrane region" description="Helical" evidence="6">
    <location>
        <begin position="433"/>
        <end position="455"/>
    </location>
</feature>
<feature type="transmembrane region" description="Helical" evidence="6">
    <location>
        <begin position="395"/>
        <end position="413"/>
    </location>
</feature>
<feature type="transmembrane region" description="Helical" evidence="6">
    <location>
        <begin position="136"/>
        <end position="155"/>
    </location>
</feature>
<evidence type="ECO:0000313" key="7">
    <source>
        <dbReference type="EMBL" id="CAJ0562090.1"/>
    </source>
</evidence>
<feature type="transmembrane region" description="Helical" evidence="6">
    <location>
        <begin position="262"/>
        <end position="283"/>
    </location>
</feature>
<proteinExistence type="predicted"/>
<feature type="non-terminal residue" evidence="7">
    <location>
        <position position="518"/>
    </location>
</feature>
<dbReference type="EMBL" id="CATQJA010000619">
    <property type="protein sequence ID" value="CAJ0562090.1"/>
    <property type="molecule type" value="Genomic_DNA"/>
</dbReference>
<name>A0AA36FQ32_9BILA</name>
<keyword evidence="2 6" id="KW-0812">Transmembrane</keyword>
<dbReference type="InterPro" id="IPR036259">
    <property type="entry name" value="MFS_trans_sf"/>
</dbReference>
<accession>A0AA36FQ32</accession>
<feature type="transmembrane region" description="Helical" evidence="6">
    <location>
        <begin position="31"/>
        <end position="49"/>
    </location>
</feature>
<keyword evidence="4 6" id="KW-0472">Membrane</keyword>
<gene>
    <name evidence="7" type="ORF">MSPICULIGERA_LOCUS2026</name>
</gene>